<keyword evidence="4 8" id="KW-0479">Metal-binding</keyword>
<evidence type="ECO:0000256" key="3">
    <source>
        <dbReference type="ARBA" id="ARBA00022617"/>
    </source>
</evidence>
<dbReference type="Gene3D" id="1.10.760.10">
    <property type="entry name" value="Cytochrome c-like domain"/>
    <property type="match status" value="2"/>
</dbReference>
<evidence type="ECO:0000313" key="11">
    <source>
        <dbReference type="EMBL" id="MFK4750865.1"/>
    </source>
</evidence>
<dbReference type="PANTHER" id="PTHR33751:SF9">
    <property type="entry name" value="CYTOCHROME C4"/>
    <property type="match status" value="1"/>
</dbReference>
<keyword evidence="6" id="KW-0249">Electron transport</keyword>
<name>A0ABW8NDG1_9GAMM</name>
<dbReference type="InterPro" id="IPR050597">
    <property type="entry name" value="Cytochrome_c_Oxidase_Subunit"/>
</dbReference>
<evidence type="ECO:0000256" key="9">
    <source>
        <dbReference type="SAM" id="SignalP"/>
    </source>
</evidence>
<dbReference type="PROSITE" id="PS51007">
    <property type="entry name" value="CYTC"/>
    <property type="match status" value="2"/>
</dbReference>
<keyword evidence="5" id="KW-0574">Periplasm</keyword>
<proteinExistence type="predicted"/>
<gene>
    <name evidence="11" type="ORF">WG929_00445</name>
</gene>
<feature type="domain" description="Cytochrome c" evidence="10">
    <location>
        <begin position="45"/>
        <end position="123"/>
    </location>
</feature>
<evidence type="ECO:0000256" key="5">
    <source>
        <dbReference type="ARBA" id="ARBA00022764"/>
    </source>
</evidence>
<evidence type="ECO:0000256" key="4">
    <source>
        <dbReference type="ARBA" id="ARBA00022723"/>
    </source>
</evidence>
<comment type="caution">
    <text evidence="11">The sequence shown here is derived from an EMBL/GenBank/DDBJ whole genome shotgun (WGS) entry which is preliminary data.</text>
</comment>
<evidence type="ECO:0000313" key="12">
    <source>
        <dbReference type="Proteomes" id="UP001620597"/>
    </source>
</evidence>
<keyword evidence="9" id="KW-0732">Signal</keyword>
<reference evidence="11 12" key="1">
    <citation type="submission" date="2024-03" db="EMBL/GenBank/DDBJ databases">
        <title>High-quality draft genome sequence of Oceanobacter sp. wDCs-4.</title>
        <authorList>
            <person name="Dong C."/>
        </authorList>
    </citation>
    <scope>NUCLEOTIDE SEQUENCE [LARGE SCALE GENOMIC DNA]</scope>
    <source>
        <strain evidence="12">wDCs-4</strain>
    </source>
</reference>
<feature type="domain" description="Cytochrome c" evidence="10">
    <location>
        <begin position="132"/>
        <end position="212"/>
    </location>
</feature>
<keyword evidence="12" id="KW-1185">Reference proteome</keyword>
<dbReference type="InterPro" id="IPR009056">
    <property type="entry name" value="Cyt_c-like_dom"/>
</dbReference>
<protein>
    <submittedName>
        <fullName evidence="11">C-type cytochrome</fullName>
    </submittedName>
</protein>
<sequence length="212" mass="23692">MKNIIQPLLYVLLLSVLSFLARAESVDELLADMERIQQDPAALRAAIQQGEYRGTLCFSCHGKDGNSTRDYIPNLASQNPTYLFTQFEHFASGERKNYVMSKLATQLTDSDRVAVALYFAGRAVKPRQQPVVPSAEGKALFDSMCFACHGASAHGSREYPRIAGQPYEYLEATLLKFRDKNPDRAKSPMIGVVQNLTEQQLKDVAAYLAHMR</sequence>
<evidence type="ECO:0000256" key="1">
    <source>
        <dbReference type="ARBA" id="ARBA00004418"/>
    </source>
</evidence>
<feature type="chain" id="PRO_5046049055" evidence="9">
    <location>
        <begin position="24"/>
        <end position="212"/>
    </location>
</feature>
<accession>A0ABW8NDG1</accession>
<keyword evidence="3 8" id="KW-0349">Heme</keyword>
<evidence type="ECO:0000256" key="7">
    <source>
        <dbReference type="ARBA" id="ARBA00023004"/>
    </source>
</evidence>
<comment type="subcellular location">
    <subcellularLocation>
        <location evidence="1">Periplasm</location>
    </subcellularLocation>
</comment>
<dbReference type="Proteomes" id="UP001620597">
    <property type="component" value="Unassembled WGS sequence"/>
</dbReference>
<dbReference type="InterPro" id="IPR036909">
    <property type="entry name" value="Cyt_c-like_dom_sf"/>
</dbReference>
<dbReference type="InterPro" id="IPR024167">
    <property type="entry name" value="Cytochrome_c4-like"/>
</dbReference>
<evidence type="ECO:0000259" key="10">
    <source>
        <dbReference type="PROSITE" id="PS51007"/>
    </source>
</evidence>
<evidence type="ECO:0000256" key="2">
    <source>
        <dbReference type="ARBA" id="ARBA00022448"/>
    </source>
</evidence>
<keyword evidence="7 8" id="KW-0408">Iron</keyword>
<feature type="signal peptide" evidence="9">
    <location>
        <begin position="1"/>
        <end position="23"/>
    </location>
</feature>
<keyword evidence="2" id="KW-0813">Transport</keyword>
<dbReference type="EMBL" id="JBBKTX010000001">
    <property type="protein sequence ID" value="MFK4750865.1"/>
    <property type="molecule type" value="Genomic_DNA"/>
</dbReference>
<evidence type="ECO:0000256" key="6">
    <source>
        <dbReference type="ARBA" id="ARBA00022982"/>
    </source>
</evidence>
<evidence type="ECO:0000256" key="8">
    <source>
        <dbReference type="PROSITE-ProRule" id="PRU00433"/>
    </source>
</evidence>
<organism evidence="11 12">
    <name type="scientific">Oceanobacter antarcticus</name>
    <dbReference type="NCBI Taxonomy" id="3133425"/>
    <lineage>
        <taxon>Bacteria</taxon>
        <taxon>Pseudomonadati</taxon>
        <taxon>Pseudomonadota</taxon>
        <taxon>Gammaproteobacteria</taxon>
        <taxon>Oceanospirillales</taxon>
        <taxon>Oceanospirillaceae</taxon>
        <taxon>Oceanobacter</taxon>
    </lineage>
</organism>
<dbReference type="PANTHER" id="PTHR33751">
    <property type="entry name" value="CBB3-TYPE CYTOCHROME C OXIDASE SUBUNIT FIXP"/>
    <property type="match status" value="1"/>
</dbReference>
<dbReference type="Pfam" id="PF00034">
    <property type="entry name" value="Cytochrom_C"/>
    <property type="match status" value="1"/>
</dbReference>
<dbReference type="PIRSF" id="PIRSF000005">
    <property type="entry name" value="Cytochrome_c4"/>
    <property type="match status" value="1"/>
</dbReference>
<dbReference type="RefSeq" id="WP_416204426.1">
    <property type="nucleotide sequence ID" value="NZ_JBBKTX010000001.1"/>
</dbReference>
<dbReference type="SUPFAM" id="SSF46626">
    <property type="entry name" value="Cytochrome c"/>
    <property type="match status" value="2"/>
</dbReference>